<sequence length="824" mass="93533">MKVCQGTDSEKKDVAAEILNEMKDVIELSKKTRLDLSATAEPVKPFDKHAARAPDDKRADKVLSEEKSLGPTTSLSGNFVHSTGGGVPLKPDNSDTTVHGLPVKTKNRAGPSKITGYTKQQGGLPQGSYVIGGSPVAWNFLIWRGSKAVYYGLTKAEWNFRVNQCWFGVYLVPIGCLLVQREHCLTFMETSGNLWKFPCSDSGDSGNLRLIRRNPGDNAGLRVRDQCKLYFVHFIQFNFHQGYHRGVEDEYGDEYYDQDEYEEEGSGAGDEYVEEEEPTEGQKEILELRERLKEQIRRKAKAAAACTAGRSSSSQIPQARDKFGSFFGPSKPVISRRVIEERKSLKELHSTIAREPRPSGVHKDIPSSSNKVQSKGNGHQHKQKIVNQVKRKVEALKDNRDYSFLLSDDADLSSPSPKEKPAARSSLTQRADREAMQSTVKSKAPTSQPARLSNGYGPKNTVSTQRHAEGRVDSMRKEAFLNRQRVVSRDNERSHSIAKNGSNQASTSKTTLQKLPSRGPIANKQPSKDLNDTTLRKSSVASKHHLSEIDRPKSSQSQRMQSAGQRPQHSSHGQRPHQSMQHRLQQSLQSRRPQQMTQGQKPQQSLQSQRTQQSLQNQRPQQSSHIQKSQSSQTHRPQSLSNRSQPSQGQRPLSSKGQYSEQRRVQANDRVKQAERQIRPPSKSMPSRPVSSNGIRDDHARKKQVAKRRFDEDEDEEDPLAIIRNMFGYCLDKPALSFLFWLFEDVSYRYLDSNFGFLCRYDPSRYAGRDEDVSDMEADFATIEMEEKRSARIARQEDEEELRLIEEEERREQERKRRKMARGR</sequence>
<dbReference type="OMA" id="SISELWI"/>
<feature type="compositionally biased region" description="Polar residues" evidence="3">
    <location>
        <begin position="436"/>
        <end position="451"/>
    </location>
</feature>
<feature type="compositionally biased region" description="Basic and acidic residues" evidence="3">
    <location>
        <begin position="661"/>
        <end position="678"/>
    </location>
</feature>
<dbReference type="InParanoid" id="A0A1Z5RFA3"/>
<evidence type="ECO:0000313" key="4">
    <source>
        <dbReference type="EMBL" id="OQU82115.1"/>
    </source>
</evidence>
<dbReference type="PANTHER" id="PTHR22691:SF12">
    <property type="entry name" value="OS11G0296800 PROTEIN"/>
    <property type="match status" value="1"/>
</dbReference>
<feature type="compositionally biased region" description="Basic and acidic residues" evidence="3">
    <location>
        <begin position="526"/>
        <end position="535"/>
    </location>
</feature>
<dbReference type="Gramene" id="OQU82115">
    <property type="protein sequence ID" value="OQU82115"/>
    <property type="gene ID" value="SORBI_3006G174850"/>
</dbReference>
<feature type="region of interest" description="Disordered" evidence="3">
    <location>
        <begin position="798"/>
        <end position="824"/>
    </location>
</feature>
<keyword evidence="5" id="KW-1185">Reference proteome</keyword>
<feature type="compositionally biased region" description="Acidic residues" evidence="3">
    <location>
        <begin position="259"/>
        <end position="279"/>
    </location>
</feature>
<feature type="compositionally biased region" description="Polar residues" evidence="3">
    <location>
        <begin position="497"/>
        <end position="514"/>
    </location>
</feature>
<dbReference type="eggNOG" id="ENOG502QRJX">
    <property type="taxonomic scope" value="Eukaryota"/>
</dbReference>
<dbReference type="STRING" id="4558.A0A1Z5RFA3"/>
<feature type="compositionally biased region" description="Basic and acidic residues" evidence="3">
    <location>
        <begin position="44"/>
        <end position="68"/>
    </location>
</feature>
<dbReference type="GO" id="GO:0005730">
    <property type="term" value="C:nucleolus"/>
    <property type="evidence" value="ECO:0000318"/>
    <property type="project" value="GO_Central"/>
</dbReference>
<feature type="compositionally biased region" description="Polar residues" evidence="3">
    <location>
        <begin position="554"/>
        <end position="573"/>
    </location>
</feature>
<evidence type="ECO:0000313" key="5">
    <source>
        <dbReference type="Proteomes" id="UP000000768"/>
    </source>
</evidence>
<evidence type="ECO:0000256" key="2">
    <source>
        <dbReference type="ARBA" id="ARBA00023054"/>
    </source>
</evidence>
<keyword evidence="2" id="KW-0175">Coiled coil</keyword>
<feature type="region of interest" description="Disordered" evidence="3">
    <location>
        <begin position="406"/>
        <end position="716"/>
    </location>
</feature>
<reference evidence="5" key="2">
    <citation type="journal article" date="2018" name="Plant J.">
        <title>The Sorghum bicolor reference genome: improved assembly, gene annotations, a transcriptome atlas, and signatures of genome organization.</title>
        <authorList>
            <person name="McCormick R.F."/>
            <person name="Truong S.K."/>
            <person name="Sreedasyam A."/>
            <person name="Jenkins J."/>
            <person name="Shu S."/>
            <person name="Sims D."/>
            <person name="Kennedy M."/>
            <person name="Amirebrahimi M."/>
            <person name="Weers B.D."/>
            <person name="McKinley B."/>
            <person name="Mattison A."/>
            <person name="Morishige D.T."/>
            <person name="Grimwood J."/>
            <person name="Schmutz J."/>
            <person name="Mullet J.E."/>
        </authorList>
    </citation>
    <scope>NUCLEOTIDE SEQUENCE [LARGE SCALE GENOMIC DNA]</scope>
    <source>
        <strain evidence="5">cv. BTx623</strain>
    </source>
</reference>
<dbReference type="SMART" id="SM00784">
    <property type="entry name" value="SPT2"/>
    <property type="match status" value="1"/>
</dbReference>
<reference evidence="4 5" key="1">
    <citation type="journal article" date="2009" name="Nature">
        <title>The Sorghum bicolor genome and the diversification of grasses.</title>
        <authorList>
            <person name="Paterson A.H."/>
            <person name="Bowers J.E."/>
            <person name="Bruggmann R."/>
            <person name="Dubchak I."/>
            <person name="Grimwood J."/>
            <person name="Gundlach H."/>
            <person name="Haberer G."/>
            <person name="Hellsten U."/>
            <person name="Mitros T."/>
            <person name="Poliakov A."/>
            <person name="Schmutz J."/>
            <person name="Spannagl M."/>
            <person name="Tang H."/>
            <person name="Wang X."/>
            <person name="Wicker T."/>
            <person name="Bharti A.K."/>
            <person name="Chapman J."/>
            <person name="Feltus F.A."/>
            <person name="Gowik U."/>
            <person name="Grigoriev I.V."/>
            <person name="Lyons E."/>
            <person name="Maher C.A."/>
            <person name="Martis M."/>
            <person name="Narechania A."/>
            <person name="Otillar R.P."/>
            <person name="Penning B.W."/>
            <person name="Salamov A.A."/>
            <person name="Wang Y."/>
            <person name="Zhang L."/>
            <person name="Carpita N.C."/>
            <person name="Freeling M."/>
            <person name="Gingle A.R."/>
            <person name="Hash C.T."/>
            <person name="Keller B."/>
            <person name="Klein P."/>
            <person name="Kresovich S."/>
            <person name="McCann M.C."/>
            <person name="Ming R."/>
            <person name="Peterson D.G."/>
            <person name="Mehboob-ur-Rahman"/>
            <person name="Ware D."/>
            <person name="Westhoff P."/>
            <person name="Mayer K.F."/>
            <person name="Messing J."/>
            <person name="Rokhsar D.S."/>
        </authorList>
    </citation>
    <scope>NUCLEOTIDE SEQUENCE [LARGE SCALE GENOMIC DNA]</scope>
    <source>
        <strain evidence="5">cv. BTx623</strain>
    </source>
</reference>
<dbReference type="AlphaFoldDB" id="A0A1Z5RFA3"/>
<feature type="compositionally biased region" description="Polar residues" evidence="3">
    <location>
        <begin position="634"/>
        <end position="660"/>
    </location>
</feature>
<dbReference type="GO" id="GO:0006360">
    <property type="term" value="P:transcription by RNA polymerase I"/>
    <property type="evidence" value="ECO:0000318"/>
    <property type="project" value="GO_Central"/>
</dbReference>
<evidence type="ECO:0000256" key="3">
    <source>
        <dbReference type="SAM" id="MobiDB-lite"/>
    </source>
</evidence>
<evidence type="ECO:0000256" key="1">
    <source>
        <dbReference type="ARBA" id="ARBA00006461"/>
    </source>
</evidence>
<dbReference type="Proteomes" id="UP000000768">
    <property type="component" value="Chromosome 6"/>
</dbReference>
<feature type="compositionally biased region" description="Basic and acidic residues" evidence="3">
    <location>
        <begin position="466"/>
        <end position="480"/>
    </location>
</feature>
<feature type="region of interest" description="Disordered" evidence="3">
    <location>
        <begin position="349"/>
        <end position="390"/>
    </location>
</feature>
<dbReference type="GO" id="GO:0006334">
    <property type="term" value="P:nucleosome assembly"/>
    <property type="evidence" value="ECO:0000318"/>
    <property type="project" value="GO_Central"/>
</dbReference>
<gene>
    <name evidence="4" type="ORF">SORBI_3006G174850</name>
</gene>
<feature type="region of interest" description="Disordered" evidence="3">
    <location>
        <begin position="37"/>
        <end position="118"/>
    </location>
</feature>
<dbReference type="ExpressionAtlas" id="A0A1Z5RFA3">
    <property type="expression patterns" value="baseline and differential"/>
</dbReference>
<accession>A0A1Z5RFA3</accession>
<feature type="compositionally biased region" description="Polar residues" evidence="3">
    <location>
        <begin position="70"/>
        <end position="81"/>
    </location>
</feature>
<name>A0A1Z5RFA3_SORBI</name>
<feature type="compositionally biased region" description="Low complexity" evidence="3">
    <location>
        <begin position="577"/>
        <end position="633"/>
    </location>
</feature>
<feature type="compositionally biased region" description="Basic and acidic residues" evidence="3">
    <location>
        <begin position="349"/>
        <end position="365"/>
    </location>
</feature>
<feature type="compositionally biased region" description="Polar residues" evidence="3">
    <location>
        <begin position="366"/>
        <end position="377"/>
    </location>
</feature>
<dbReference type="InterPro" id="IPR013256">
    <property type="entry name" value="Chromatin_SPT2"/>
</dbReference>
<dbReference type="Pfam" id="PF08243">
    <property type="entry name" value="SPT2"/>
    <property type="match status" value="1"/>
</dbReference>
<dbReference type="FunCoup" id="A0A1Z5RFA3">
    <property type="interactions" value="1816"/>
</dbReference>
<comment type="similarity">
    <text evidence="1">Belongs to the SPT2 family.</text>
</comment>
<dbReference type="PANTHER" id="PTHR22691">
    <property type="entry name" value="YEAST SPT2-RELATED"/>
    <property type="match status" value="1"/>
</dbReference>
<protein>
    <submittedName>
        <fullName evidence="4">Uncharacterized protein</fullName>
    </submittedName>
</protein>
<proteinExistence type="inferred from homology"/>
<feature type="region of interest" description="Disordered" evidence="3">
    <location>
        <begin position="259"/>
        <end position="282"/>
    </location>
</feature>
<dbReference type="GO" id="GO:0042393">
    <property type="term" value="F:histone binding"/>
    <property type="evidence" value="ECO:0000318"/>
    <property type="project" value="GO_Central"/>
</dbReference>
<dbReference type="GO" id="GO:0003677">
    <property type="term" value="F:DNA binding"/>
    <property type="evidence" value="ECO:0000318"/>
    <property type="project" value="GO_Central"/>
</dbReference>
<dbReference type="EMBL" id="CM000765">
    <property type="protein sequence ID" value="OQU82115.1"/>
    <property type="molecule type" value="Genomic_DNA"/>
</dbReference>
<feature type="compositionally biased region" description="Low complexity" evidence="3">
    <location>
        <begin position="406"/>
        <end position="416"/>
    </location>
</feature>
<organism evidence="4 5">
    <name type="scientific">Sorghum bicolor</name>
    <name type="common">Sorghum</name>
    <name type="synonym">Sorghum vulgare</name>
    <dbReference type="NCBI Taxonomy" id="4558"/>
    <lineage>
        <taxon>Eukaryota</taxon>
        <taxon>Viridiplantae</taxon>
        <taxon>Streptophyta</taxon>
        <taxon>Embryophyta</taxon>
        <taxon>Tracheophyta</taxon>
        <taxon>Spermatophyta</taxon>
        <taxon>Magnoliopsida</taxon>
        <taxon>Liliopsida</taxon>
        <taxon>Poales</taxon>
        <taxon>Poaceae</taxon>
        <taxon>PACMAD clade</taxon>
        <taxon>Panicoideae</taxon>
        <taxon>Andropogonodae</taxon>
        <taxon>Andropogoneae</taxon>
        <taxon>Sorghinae</taxon>
        <taxon>Sorghum</taxon>
    </lineage>
</organism>
<feature type="compositionally biased region" description="Basic and acidic residues" evidence="3">
    <location>
        <begin position="798"/>
        <end position="815"/>
    </location>
</feature>